<dbReference type="Gene3D" id="2.30.40.10">
    <property type="entry name" value="Urease, subunit C, domain 1"/>
    <property type="match status" value="1"/>
</dbReference>
<evidence type="ECO:0000313" key="3">
    <source>
        <dbReference type="Proteomes" id="UP000009887"/>
    </source>
</evidence>
<dbReference type="InterPro" id="IPR006680">
    <property type="entry name" value="Amidohydro-rel"/>
</dbReference>
<sequence length="512" mass="55294">MQLNVSPQSPAKSVERGVSIMKINRKIVRALLLSGAALGLFRPDIVAAETIWIRDVTVIDGTGGAAKAGQDVLVADGRIAAIGAKLKAPASARQVDGRGRYLLPGFIDSNVHATVYGNPARRDTSSRYADRNEELALEFAQRQLRAGVTTMRDSYGVLPPLLAVRDRIASGQAIGARMLVAGNILGWGGPFSLTYSLTGDRDLTLFQEQWNDMLAQGMGEELMDMTPEQLRAAVSAYLDRGVDFLKYGGTSHFMMPSLIGFSPRQQAVIVAEAHKRGKMAETHATSSEGLRLAVEAGIDLIQHPEILSRDYPDDLIALILSKGTLCAMRSNMVTGAVRQKQIARRARAVADIAQMPPALTSTELRRRATMRGDDAEIERRNAERLVAAGCPVTIATDNYLGDAPEFRRSPKSPEQEPGEGSLLAIEGLVELGMTPMQAIVAATRNGARAAGRLQDLGTVEPGKIADLLLLDADPLADIHNIRRLGRLFVAGKEVDLQALPQTHLFMVDQPMP</sequence>
<dbReference type="InterPro" id="IPR051781">
    <property type="entry name" value="Metallo-dep_Hydrolase"/>
</dbReference>
<accession>K9CQB7</accession>
<reference evidence="2 3" key="1">
    <citation type="submission" date="2012-09" db="EMBL/GenBank/DDBJ databases">
        <title>The Genome Sequence of Sphingobium yanoikuyae ATCC 51230.</title>
        <authorList>
            <consortium name="The Broad Institute Genome Sequencing Platform"/>
            <person name="Earl A."/>
            <person name="Ward D."/>
            <person name="Feldgarden M."/>
            <person name="Gevers D."/>
            <person name="Huys G."/>
            <person name="Walker B."/>
            <person name="Young S.K."/>
            <person name="Zeng Q."/>
            <person name="Gargeya S."/>
            <person name="Fitzgerald M."/>
            <person name="Haas B."/>
            <person name="Abouelleil A."/>
            <person name="Alvarado L."/>
            <person name="Arachchi H.M."/>
            <person name="Berlin A.M."/>
            <person name="Chapman S.B."/>
            <person name="Goldberg J."/>
            <person name="Griggs A."/>
            <person name="Gujja S."/>
            <person name="Hansen M."/>
            <person name="Howarth C."/>
            <person name="Imamovic A."/>
            <person name="Larimer J."/>
            <person name="McCowen C."/>
            <person name="Montmayeur A."/>
            <person name="Murphy C."/>
            <person name="Neiman D."/>
            <person name="Pearson M."/>
            <person name="Priest M."/>
            <person name="Roberts A."/>
            <person name="Saif S."/>
            <person name="Shea T."/>
            <person name="Sisk P."/>
            <person name="Sykes S."/>
            <person name="Wortman J."/>
            <person name="Nusbaum C."/>
            <person name="Birren B."/>
        </authorList>
    </citation>
    <scope>NUCLEOTIDE SEQUENCE [LARGE SCALE GENOMIC DNA]</scope>
    <source>
        <strain evidence="2 3">ATCC 51230</strain>
    </source>
</reference>
<comment type="caution">
    <text evidence="2">The sequence shown here is derived from an EMBL/GenBank/DDBJ whole genome shotgun (WGS) entry which is preliminary data.</text>
</comment>
<dbReference type="PATRIC" id="fig|883163.3.peg.4538"/>
<feature type="domain" description="Amidohydrolase-related" evidence="1">
    <location>
        <begin position="101"/>
        <end position="494"/>
    </location>
</feature>
<evidence type="ECO:0000259" key="1">
    <source>
        <dbReference type="Pfam" id="PF01979"/>
    </source>
</evidence>
<dbReference type="PANTHER" id="PTHR43135:SF3">
    <property type="entry name" value="ALPHA-D-RIBOSE 1-METHYLPHOSPHONATE 5-TRIPHOSPHATE DIPHOSPHATASE"/>
    <property type="match status" value="1"/>
</dbReference>
<dbReference type="InterPro" id="IPR011059">
    <property type="entry name" value="Metal-dep_hydrolase_composite"/>
</dbReference>
<dbReference type="HOGENOM" id="CLU_596902_0_0_5"/>
<protein>
    <recommendedName>
        <fullName evidence="1">Amidohydrolase-related domain-containing protein</fullName>
    </recommendedName>
</protein>
<gene>
    <name evidence="2" type="ORF">HMPREF9718_04494</name>
</gene>
<organism evidence="2 3">
    <name type="scientific">Sphingobium yanoikuyae ATCC 51230</name>
    <dbReference type="NCBI Taxonomy" id="883163"/>
    <lineage>
        <taxon>Bacteria</taxon>
        <taxon>Pseudomonadati</taxon>
        <taxon>Pseudomonadota</taxon>
        <taxon>Alphaproteobacteria</taxon>
        <taxon>Sphingomonadales</taxon>
        <taxon>Sphingomonadaceae</taxon>
        <taxon>Sphingobium</taxon>
    </lineage>
</organism>
<dbReference type="GO" id="GO:0016810">
    <property type="term" value="F:hydrolase activity, acting on carbon-nitrogen (but not peptide) bonds"/>
    <property type="evidence" value="ECO:0007669"/>
    <property type="project" value="InterPro"/>
</dbReference>
<dbReference type="AlphaFoldDB" id="K9CQB7"/>
<dbReference type="PANTHER" id="PTHR43135">
    <property type="entry name" value="ALPHA-D-RIBOSE 1-METHYLPHOSPHONATE 5-TRIPHOSPHATE DIPHOSPHATASE"/>
    <property type="match status" value="1"/>
</dbReference>
<dbReference type="Proteomes" id="UP000009887">
    <property type="component" value="Unassembled WGS sequence"/>
</dbReference>
<dbReference type="EMBL" id="AGZU01000016">
    <property type="protein sequence ID" value="EKU73131.1"/>
    <property type="molecule type" value="Genomic_DNA"/>
</dbReference>
<dbReference type="Pfam" id="PF01979">
    <property type="entry name" value="Amidohydro_1"/>
    <property type="match status" value="1"/>
</dbReference>
<name>K9CQB7_SPHYA</name>
<dbReference type="Gene3D" id="3.20.20.140">
    <property type="entry name" value="Metal-dependent hydrolases"/>
    <property type="match status" value="1"/>
</dbReference>
<evidence type="ECO:0000313" key="2">
    <source>
        <dbReference type="EMBL" id="EKU73131.1"/>
    </source>
</evidence>
<keyword evidence="3" id="KW-1185">Reference proteome</keyword>
<proteinExistence type="predicted"/>
<dbReference type="InterPro" id="IPR032466">
    <property type="entry name" value="Metal_Hydrolase"/>
</dbReference>
<dbReference type="SUPFAM" id="SSF51556">
    <property type="entry name" value="Metallo-dependent hydrolases"/>
    <property type="match status" value="1"/>
</dbReference>
<dbReference type="SUPFAM" id="SSF51338">
    <property type="entry name" value="Composite domain of metallo-dependent hydrolases"/>
    <property type="match status" value="1"/>
</dbReference>